<organism evidence="2 3">
    <name type="scientific">Shewanella hanedai</name>
    <name type="common">Alteromonas hanedai</name>
    <dbReference type="NCBI Taxonomy" id="25"/>
    <lineage>
        <taxon>Bacteria</taxon>
        <taxon>Pseudomonadati</taxon>
        <taxon>Pseudomonadota</taxon>
        <taxon>Gammaproteobacteria</taxon>
        <taxon>Alteromonadales</taxon>
        <taxon>Shewanellaceae</taxon>
        <taxon>Shewanella</taxon>
    </lineage>
</organism>
<comment type="caution">
    <text evidence="2">The sequence shown here is derived from an EMBL/GenBank/DDBJ whole genome shotgun (WGS) entry which is preliminary data.</text>
</comment>
<protein>
    <recommendedName>
        <fullName evidence="1">DUF6602 domain-containing protein</fullName>
    </recommendedName>
</protein>
<name>A0A553JKF9_SHEHA</name>
<feature type="domain" description="DUF6602" evidence="1">
    <location>
        <begin position="27"/>
        <end position="125"/>
    </location>
</feature>
<accession>A0A553JKF9</accession>
<sequence length="440" mass="50182">MIINASQLLELFIREETTKLQGFDMPHMPTLGSAYEKVTKQGIDQSFVLPQNLNLKVVSGFVSVGGEMLPEQIDCMLVHGEGIRYGLTDEYIYEIENILCIFEVKKTLRKKDYIDAFDHLGKIRKKFAEHFESKLRSGEFEPDITVARKHFSQITGRIAPEKYLDIHRLSKSDGILFYALVQESLAPVSIIQGYEGYKSENGLRTAFIDILEEKGKKGGQGLGVPSIPTLVTSNEYCLVKGNGVPFMVIRDKDSWVVTFSTRHNPAKMILELIWSKISTYFNVKMPWGDGLHMDSIEPLLLAIPKEVEDRAGWLYRTIEIKEKDLKRENNNKWAPYPLGSPEMSAINIMAMQGGYLPLDDEMQEFLKTNENSSLEKVVKSLTNSREFMIDGNYLRPINGVTHVLTHDDGSGHVSSERDKFDLWCQENDIKPTYMNMIFME</sequence>
<proteinExistence type="predicted"/>
<gene>
    <name evidence="2" type="ORF">FN961_18425</name>
</gene>
<keyword evidence="3" id="KW-1185">Reference proteome</keyword>
<dbReference type="AlphaFoldDB" id="A0A553JKF9"/>
<dbReference type="EMBL" id="VKGK01000025">
    <property type="protein sequence ID" value="TRY12926.1"/>
    <property type="molecule type" value="Genomic_DNA"/>
</dbReference>
<dbReference type="OrthoDB" id="1550554at2"/>
<evidence type="ECO:0000313" key="3">
    <source>
        <dbReference type="Proteomes" id="UP000318126"/>
    </source>
</evidence>
<dbReference type="Proteomes" id="UP000318126">
    <property type="component" value="Unassembled WGS sequence"/>
</dbReference>
<reference evidence="3" key="1">
    <citation type="submission" date="2019-07" db="EMBL/GenBank/DDBJ databases">
        <title>Shewanella sp. YLB-08 draft genomic sequence.</title>
        <authorList>
            <person name="Yu L."/>
        </authorList>
    </citation>
    <scope>NUCLEOTIDE SEQUENCE [LARGE SCALE GENOMIC DNA]</scope>
    <source>
        <strain evidence="3">JCM 20706</strain>
    </source>
</reference>
<dbReference type="Pfam" id="PF20247">
    <property type="entry name" value="DUF6602"/>
    <property type="match status" value="1"/>
</dbReference>
<evidence type="ECO:0000259" key="1">
    <source>
        <dbReference type="Pfam" id="PF20247"/>
    </source>
</evidence>
<dbReference type="RefSeq" id="WP_144041643.1">
    <property type="nucleotide sequence ID" value="NZ_BMPL01000023.1"/>
</dbReference>
<evidence type="ECO:0000313" key="2">
    <source>
        <dbReference type="EMBL" id="TRY12926.1"/>
    </source>
</evidence>
<dbReference type="InterPro" id="IPR046537">
    <property type="entry name" value="DUF6602"/>
</dbReference>